<keyword evidence="2" id="KW-0695">RNA-directed DNA polymerase</keyword>
<keyword evidence="2" id="KW-0548">Nucleotidyltransferase</keyword>
<keyword evidence="3" id="KW-1185">Reference proteome</keyword>
<dbReference type="OrthoDB" id="416454at2759"/>
<feature type="transmembrane region" description="Helical" evidence="1">
    <location>
        <begin position="29"/>
        <end position="50"/>
    </location>
</feature>
<evidence type="ECO:0000313" key="2">
    <source>
        <dbReference type="EMBL" id="RNA07571.1"/>
    </source>
</evidence>
<comment type="caution">
    <text evidence="2">The sequence shown here is derived from an EMBL/GenBank/DDBJ whole genome shotgun (WGS) entry which is preliminary data.</text>
</comment>
<accession>A0A3M7Q9C0</accession>
<organism evidence="2 3">
    <name type="scientific">Brachionus plicatilis</name>
    <name type="common">Marine rotifer</name>
    <name type="synonym">Brachionus muelleri</name>
    <dbReference type="NCBI Taxonomy" id="10195"/>
    <lineage>
        <taxon>Eukaryota</taxon>
        <taxon>Metazoa</taxon>
        <taxon>Spiralia</taxon>
        <taxon>Gnathifera</taxon>
        <taxon>Rotifera</taxon>
        <taxon>Eurotatoria</taxon>
        <taxon>Monogononta</taxon>
        <taxon>Pseudotrocha</taxon>
        <taxon>Ploima</taxon>
        <taxon>Brachionidae</taxon>
        <taxon>Brachionus</taxon>
    </lineage>
</organism>
<keyword evidence="1" id="KW-0472">Membrane</keyword>
<dbReference type="GO" id="GO:0003964">
    <property type="term" value="F:RNA-directed DNA polymerase activity"/>
    <property type="evidence" value="ECO:0007669"/>
    <property type="project" value="UniProtKB-KW"/>
</dbReference>
<evidence type="ECO:0000313" key="3">
    <source>
        <dbReference type="Proteomes" id="UP000276133"/>
    </source>
</evidence>
<keyword evidence="1" id="KW-1133">Transmembrane helix</keyword>
<keyword evidence="2" id="KW-0808">Transferase</keyword>
<gene>
    <name evidence="2" type="ORF">BpHYR1_036398</name>
</gene>
<name>A0A3M7Q9C0_BRAPC</name>
<dbReference type="EMBL" id="REGN01007000">
    <property type="protein sequence ID" value="RNA07571.1"/>
    <property type="molecule type" value="Genomic_DNA"/>
</dbReference>
<sequence length="182" mass="21791">MRYRQREYKKTFIDQWQILLLKGSVLNPVLFIIFTNYMPVVCSSLFKLYADDSKLVRSVMRVEDSMEMQELCRLAFWSKQQGIDNQLVELTLDKTTKERDLEIISLVCPHVELSGADWNTYRRSDIEVLEKVQRRFPKMRLIPYVERREALGWSTIEKTPRRGDLIQLHKIQHGHDRETFIR</sequence>
<reference evidence="2 3" key="1">
    <citation type="journal article" date="2018" name="Sci. Rep.">
        <title>Genomic signatures of local adaptation to the degree of environmental predictability in rotifers.</title>
        <authorList>
            <person name="Franch-Gras L."/>
            <person name="Hahn C."/>
            <person name="Garcia-Roger E.M."/>
            <person name="Carmona M.J."/>
            <person name="Serra M."/>
            <person name="Gomez A."/>
        </authorList>
    </citation>
    <scope>NUCLEOTIDE SEQUENCE [LARGE SCALE GENOMIC DNA]</scope>
    <source>
        <strain evidence="2">HYR1</strain>
    </source>
</reference>
<dbReference type="AlphaFoldDB" id="A0A3M7Q9C0"/>
<evidence type="ECO:0000256" key="1">
    <source>
        <dbReference type="SAM" id="Phobius"/>
    </source>
</evidence>
<proteinExistence type="predicted"/>
<dbReference type="Proteomes" id="UP000276133">
    <property type="component" value="Unassembled WGS sequence"/>
</dbReference>
<keyword evidence="1" id="KW-0812">Transmembrane</keyword>
<protein>
    <submittedName>
        <fullName evidence="2">RNA-directed DNA polymerase from mobile element jockey-like</fullName>
    </submittedName>
</protein>